<dbReference type="PANTHER" id="PTHR22902">
    <property type="entry name" value="SESQUIPEDALIAN"/>
    <property type="match status" value="1"/>
</dbReference>
<proteinExistence type="predicted"/>
<organism evidence="3">
    <name type="scientific">Lygus hesperus</name>
    <name type="common">Western plant bug</name>
    <dbReference type="NCBI Taxonomy" id="30085"/>
    <lineage>
        <taxon>Eukaryota</taxon>
        <taxon>Metazoa</taxon>
        <taxon>Ecdysozoa</taxon>
        <taxon>Arthropoda</taxon>
        <taxon>Hexapoda</taxon>
        <taxon>Insecta</taxon>
        <taxon>Pterygota</taxon>
        <taxon>Neoptera</taxon>
        <taxon>Paraneoptera</taxon>
        <taxon>Hemiptera</taxon>
        <taxon>Heteroptera</taxon>
        <taxon>Panheteroptera</taxon>
        <taxon>Cimicomorpha</taxon>
        <taxon>Miridae</taxon>
        <taxon>Mirini</taxon>
        <taxon>Lygus</taxon>
    </lineage>
</organism>
<gene>
    <name evidence="3" type="primary">FAM109A_1</name>
    <name evidence="4" type="synonym">FAM109A_3</name>
    <name evidence="3" type="ORF">CM83_38135</name>
    <name evidence="4" type="ORF">g.49226</name>
</gene>
<reference evidence="3" key="2">
    <citation type="submission" date="2014-07" db="EMBL/GenBank/DDBJ databases">
        <authorList>
            <person name="Hull J."/>
        </authorList>
    </citation>
    <scope>NUCLEOTIDE SEQUENCE</scope>
</reference>
<feature type="region of interest" description="Disordered" evidence="1">
    <location>
        <begin position="138"/>
        <end position="180"/>
    </location>
</feature>
<dbReference type="Pfam" id="PF00169">
    <property type="entry name" value="PH"/>
    <property type="match status" value="1"/>
</dbReference>
<dbReference type="GO" id="GO:0001881">
    <property type="term" value="P:receptor recycling"/>
    <property type="evidence" value="ECO:0007669"/>
    <property type="project" value="TreeGrafter"/>
</dbReference>
<dbReference type="GO" id="GO:0005769">
    <property type="term" value="C:early endosome"/>
    <property type="evidence" value="ECO:0007669"/>
    <property type="project" value="TreeGrafter"/>
</dbReference>
<dbReference type="GO" id="GO:0007032">
    <property type="term" value="P:endosome organization"/>
    <property type="evidence" value="ECO:0007669"/>
    <property type="project" value="TreeGrafter"/>
</dbReference>
<evidence type="ECO:0000313" key="4">
    <source>
        <dbReference type="EMBL" id="JAQ14455.1"/>
    </source>
</evidence>
<dbReference type="GO" id="GO:0042147">
    <property type="term" value="P:retrograde transport, endosome to Golgi"/>
    <property type="evidence" value="ECO:0007669"/>
    <property type="project" value="TreeGrafter"/>
</dbReference>
<dbReference type="GO" id="GO:0055037">
    <property type="term" value="C:recycling endosome"/>
    <property type="evidence" value="ECO:0007669"/>
    <property type="project" value="TreeGrafter"/>
</dbReference>
<dbReference type="GO" id="GO:0005829">
    <property type="term" value="C:cytosol"/>
    <property type="evidence" value="ECO:0007669"/>
    <property type="project" value="GOC"/>
</dbReference>
<dbReference type="EMBL" id="GBHO01016608">
    <property type="protein sequence ID" value="JAG26996.1"/>
    <property type="molecule type" value="Transcribed_RNA"/>
</dbReference>
<dbReference type="SUPFAM" id="SSF50729">
    <property type="entry name" value="PH domain-like"/>
    <property type="match status" value="1"/>
</dbReference>
<sequence length="221" mass="25353">MKVNEKNLAMFATSASAPVDKEGWLVKRGEINKAFQKRWFVLKGNLLFYFEKKSDKEPTGFIVLEGCTVELAEDEGQFGFKIVFHGQGNRTYVLEADSQDSMEQWMKALASASYDYIKCMVAELERQLQEMEMNVPSLNDDGAGGSHPVAPPRTRHNPFNRPAPTSHRPAPVRVDPEVPRSKTSFRDLHNIYSRKILLEFNEWKHQQKKLKENAEKPLIEL</sequence>
<dbReference type="PANTHER" id="PTHR22902:SF53">
    <property type="entry name" value="INOSITOL PHOSPHATASE INTERACTING PROTEIN, ISOFORM A"/>
    <property type="match status" value="1"/>
</dbReference>
<name>A0A0A9Y5U2_LYGHE</name>
<evidence type="ECO:0000313" key="3">
    <source>
        <dbReference type="EMBL" id="JAG26996.1"/>
    </source>
</evidence>
<reference evidence="3" key="1">
    <citation type="journal article" date="2014" name="PLoS ONE">
        <title>Transcriptome-Based Identification of ABC Transporters in the Western Tarnished Plant Bug Lygus hesperus.</title>
        <authorList>
            <person name="Hull J.J."/>
            <person name="Chaney K."/>
            <person name="Geib S.M."/>
            <person name="Fabrick J.A."/>
            <person name="Brent C.S."/>
            <person name="Walsh D."/>
            <person name="Lavine L.C."/>
        </authorList>
    </citation>
    <scope>NUCLEOTIDE SEQUENCE</scope>
</reference>
<evidence type="ECO:0000259" key="2">
    <source>
        <dbReference type="PROSITE" id="PS50003"/>
    </source>
</evidence>
<feature type="domain" description="PH" evidence="2">
    <location>
        <begin position="18"/>
        <end position="114"/>
    </location>
</feature>
<dbReference type="InterPro" id="IPR045188">
    <property type="entry name" value="Boi1/Boi2-like"/>
</dbReference>
<dbReference type="InterPro" id="IPR001849">
    <property type="entry name" value="PH_domain"/>
</dbReference>
<dbReference type="CDD" id="cd13288">
    <property type="entry name" value="PH_Ses"/>
    <property type="match status" value="1"/>
</dbReference>
<dbReference type="Gene3D" id="2.30.29.30">
    <property type="entry name" value="Pleckstrin-homology domain (PH domain)/Phosphotyrosine-binding domain (PTB)"/>
    <property type="match status" value="1"/>
</dbReference>
<dbReference type="GO" id="GO:0005802">
    <property type="term" value="C:trans-Golgi network"/>
    <property type="evidence" value="ECO:0007669"/>
    <property type="project" value="TreeGrafter"/>
</dbReference>
<dbReference type="FunFam" id="2.30.29.30:FF:000378">
    <property type="entry name" value="Uncharacterized protein, isoform A"/>
    <property type="match status" value="1"/>
</dbReference>
<dbReference type="InterPro" id="IPR011993">
    <property type="entry name" value="PH-like_dom_sf"/>
</dbReference>
<protein>
    <submittedName>
        <fullName evidence="3">Sesquipedalian-1</fullName>
    </submittedName>
</protein>
<dbReference type="EMBL" id="GDHC01004174">
    <property type="protein sequence ID" value="JAQ14455.1"/>
    <property type="molecule type" value="Transcribed_RNA"/>
</dbReference>
<accession>A0A0A9Y5U2</accession>
<reference evidence="4" key="3">
    <citation type="journal article" date="2016" name="Gigascience">
        <title>De novo construction of an expanded transcriptome assembly for the western tarnished plant bug, Lygus hesperus.</title>
        <authorList>
            <person name="Tassone E.E."/>
            <person name="Geib S.M."/>
            <person name="Hall B."/>
            <person name="Fabrick J.A."/>
            <person name="Brent C.S."/>
            <person name="Hull J.J."/>
        </authorList>
    </citation>
    <scope>NUCLEOTIDE SEQUENCE</scope>
</reference>
<dbReference type="SMART" id="SM00233">
    <property type="entry name" value="PH"/>
    <property type="match status" value="1"/>
</dbReference>
<evidence type="ECO:0000256" key="1">
    <source>
        <dbReference type="SAM" id="MobiDB-lite"/>
    </source>
</evidence>
<dbReference type="AlphaFoldDB" id="A0A0A9Y5U2"/>
<dbReference type="PROSITE" id="PS50003">
    <property type="entry name" value="PH_DOMAIN"/>
    <property type="match status" value="1"/>
</dbReference>